<dbReference type="InterPro" id="IPR002931">
    <property type="entry name" value="Transglutaminase-like"/>
</dbReference>
<feature type="domain" description="Transglutaminase-like" evidence="1">
    <location>
        <begin position="248"/>
        <end position="311"/>
    </location>
</feature>
<proteinExistence type="predicted"/>
<protein>
    <recommendedName>
        <fullName evidence="1">Transglutaminase-like domain-containing protein</fullName>
    </recommendedName>
</protein>
<name>A0A644WI62_9ZZZZ</name>
<gene>
    <name evidence="2" type="ORF">SDC9_49435</name>
</gene>
<dbReference type="AlphaFoldDB" id="A0A644WI62"/>
<reference evidence="2" key="1">
    <citation type="submission" date="2019-08" db="EMBL/GenBank/DDBJ databases">
        <authorList>
            <person name="Kucharzyk K."/>
            <person name="Murdoch R.W."/>
            <person name="Higgins S."/>
            <person name="Loffler F."/>
        </authorList>
    </citation>
    <scope>NUCLEOTIDE SEQUENCE</scope>
</reference>
<organism evidence="2">
    <name type="scientific">bioreactor metagenome</name>
    <dbReference type="NCBI Taxonomy" id="1076179"/>
    <lineage>
        <taxon>unclassified sequences</taxon>
        <taxon>metagenomes</taxon>
        <taxon>ecological metagenomes</taxon>
    </lineage>
</organism>
<dbReference type="Gene3D" id="2.60.40.1120">
    <property type="entry name" value="Carboxypeptidase-like, regulatory domain"/>
    <property type="match status" value="1"/>
</dbReference>
<comment type="caution">
    <text evidence="2">The sequence shown here is derived from an EMBL/GenBank/DDBJ whole genome shotgun (WGS) entry which is preliminary data.</text>
</comment>
<dbReference type="Pfam" id="PF01841">
    <property type="entry name" value="Transglut_core"/>
    <property type="match status" value="1"/>
</dbReference>
<dbReference type="InterPro" id="IPR038765">
    <property type="entry name" value="Papain-like_cys_pep_sf"/>
</dbReference>
<sequence>MKNINVGFTLYNYAEFYEIAGFSTAEDGCVSLETGYGDLLVWMTDGTGYSWWKLPADVTDTITVVYEDKRKLVDESLNTVGKFVDLDFTPPYAGNVVSPSTDKAELNKKRLKEEDSIRADYESYFSDSATMVEYYKVSPFRNEIAGFMQKSRGNYMDIAHFYGLSRDQKTAIILLSVISEKDLRDTPYRVLLDHLKNADKFECKNCPDDIKNKYVLNPRIGRELLSPWRSELQNSFSKKEIKAFRKDPEKLKNWVLENIAIDSENNYYGVTLFPASVLKMRVADEYSRNVFFVACCRSFGIPARLEPATYAPEYYSNNQWISAFPRESAPDQVKGQLVLTNKNSFDPVYYTHYTIAVLRNGRFISLDYETDESLRTFPCTLNLDPGTYRLMTGSRQDDGSVLTRWTFFKIEAGKSTEQAISFNENIRKPAKLFTLDMQSELSSLSSDDIKLSSFATGEKGVVIALVDPLTEPGRHFLAEMQPVAGDFDKWGGSVLLVLPKDFNKSDFSATSWKGLPMHCSWMFDETGSLENEIRTKTCTKSVLPEVMYVNNLGEVYYLSRGYQVNTAHILLKTISQSETK</sequence>
<dbReference type="EMBL" id="VSSQ01000930">
    <property type="protein sequence ID" value="MPM03171.1"/>
    <property type="molecule type" value="Genomic_DNA"/>
</dbReference>
<evidence type="ECO:0000259" key="1">
    <source>
        <dbReference type="Pfam" id="PF01841"/>
    </source>
</evidence>
<accession>A0A644WI62</accession>
<dbReference type="SUPFAM" id="SSF54001">
    <property type="entry name" value="Cysteine proteinases"/>
    <property type="match status" value="1"/>
</dbReference>
<evidence type="ECO:0000313" key="2">
    <source>
        <dbReference type="EMBL" id="MPM03171.1"/>
    </source>
</evidence>